<dbReference type="SUPFAM" id="SSF55174">
    <property type="entry name" value="Alpha-L RNA-binding motif"/>
    <property type="match status" value="1"/>
</dbReference>
<dbReference type="PANTHER" id="PTHR47683:SF4">
    <property type="entry name" value="PSEUDOURIDINE SYNTHASE"/>
    <property type="match status" value="1"/>
</dbReference>
<dbReference type="InterPro" id="IPR006145">
    <property type="entry name" value="PsdUridine_synth_RsuA/RluA"/>
</dbReference>
<sequence>MRLDKYLSDMNVGTRKELKTKIRKGAATVNGIRITDPGFSIKGDEDVTFDGKPIRYNEYEYYMLNKPAGVITATEDRKQQTVLDLLGKDRRKDLFPVGRLDKNTVGLLLITNDGDLNHKLLSPKKHTDKKYYAKIDGRVTDADVEAFAKGLRIDDELTALPAKLEILSFRETATDADREDLLTAEHPESSLSSGVSEICVTIHEGKFHQIKRMFHAVEKEVLYLKRLSMGSLVLDPSLPEGSWRPLTEDEIRNLKN</sequence>
<dbReference type="Pfam" id="PF01479">
    <property type="entry name" value="S4"/>
    <property type="match status" value="1"/>
</dbReference>
<evidence type="ECO:0000256" key="1">
    <source>
        <dbReference type="ARBA" id="ARBA00008348"/>
    </source>
</evidence>
<dbReference type="EC" id="5.4.99.-" evidence="5"/>
<dbReference type="CDD" id="cd00165">
    <property type="entry name" value="S4"/>
    <property type="match status" value="1"/>
</dbReference>
<dbReference type="Pfam" id="PF00849">
    <property type="entry name" value="PseudoU_synth_2"/>
    <property type="match status" value="1"/>
</dbReference>
<dbReference type="EMBL" id="CM001487">
    <property type="protein sequence ID" value="EIM56473.1"/>
    <property type="molecule type" value="Genomic_DNA"/>
</dbReference>
<keyword evidence="3 5" id="KW-0413">Isomerase</keyword>
<dbReference type="InterPro" id="IPR020103">
    <property type="entry name" value="PsdUridine_synth_cat_dom_sf"/>
</dbReference>
<protein>
    <recommendedName>
        <fullName evidence="5">Pseudouridine synthase</fullName>
        <ecNumber evidence="5">5.4.99.-</ecNumber>
    </recommendedName>
</protein>
<dbReference type="GO" id="GO:0000455">
    <property type="term" value="P:enzyme-directed rRNA pseudouridine synthesis"/>
    <property type="evidence" value="ECO:0007669"/>
    <property type="project" value="UniProtKB-ARBA"/>
</dbReference>
<dbReference type="OrthoDB" id="9807213at2"/>
<dbReference type="HOGENOM" id="CLU_024979_1_2_9"/>
<dbReference type="InterPro" id="IPR050343">
    <property type="entry name" value="RsuA_PseudoU_synthase"/>
</dbReference>
<dbReference type="Gene3D" id="3.30.70.580">
    <property type="entry name" value="Pseudouridine synthase I, catalytic domain, N-terminal subdomain"/>
    <property type="match status" value="1"/>
</dbReference>
<dbReference type="GO" id="GO:0120159">
    <property type="term" value="F:rRNA pseudouridine synthase activity"/>
    <property type="evidence" value="ECO:0007669"/>
    <property type="project" value="UniProtKB-ARBA"/>
</dbReference>
<dbReference type="PROSITE" id="PS01149">
    <property type="entry name" value="PSI_RSU"/>
    <property type="match status" value="1"/>
</dbReference>
<dbReference type="InterPro" id="IPR020094">
    <property type="entry name" value="TruA/RsuA/RluB/E/F_N"/>
</dbReference>
<dbReference type="InterPro" id="IPR042092">
    <property type="entry name" value="PsdUridine_s_RsuA/RluB/E/F_cat"/>
</dbReference>
<dbReference type="InterPro" id="IPR002942">
    <property type="entry name" value="S4_RNA-bd"/>
</dbReference>
<feature type="domain" description="RNA-binding S4" evidence="6">
    <location>
        <begin position="1"/>
        <end position="60"/>
    </location>
</feature>
<name>I5ARQ0_EUBC6</name>
<evidence type="ECO:0000256" key="3">
    <source>
        <dbReference type="ARBA" id="ARBA00023235"/>
    </source>
</evidence>
<reference evidence="7 8" key="1">
    <citation type="submission" date="2010-08" db="EMBL/GenBank/DDBJ databases">
        <authorList>
            <consortium name="US DOE Joint Genome Institute (JGI-PGF)"/>
            <person name="Lucas S."/>
            <person name="Copeland A."/>
            <person name="Lapidus A."/>
            <person name="Cheng J.-F."/>
            <person name="Bruce D."/>
            <person name="Goodwin L."/>
            <person name="Pitluck S."/>
            <person name="Land M.L."/>
            <person name="Hauser L."/>
            <person name="Chang Y.-J."/>
            <person name="Anderson I.J."/>
            <person name="Johnson E."/>
            <person name="Mulhopadhyay B."/>
            <person name="Kyrpides N."/>
            <person name="Woyke T.J."/>
        </authorList>
    </citation>
    <scope>NUCLEOTIDE SEQUENCE [LARGE SCALE GENOMIC DNA]</scope>
    <source>
        <strain evidence="7 8">6</strain>
    </source>
</reference>
<evidence type="ECO:0000313" key="8">
    <source>
        <dbReference type="Proteomes" id="UP000005753"/>
    </source>
</evidence>
<dbReference type="STRING" id="633697.EubceDRAFT1_0634"/>
<dbReference type="Gene3D" id="3.10.290.10">
    <property type="entry name" value="RNA-binding S4 domain"/>
    <property type="match status" value="1"/>
</dbReference>
<evidence type="ECO:0000259" key="6">
    <source>
        <dbReference type="SMART" id="SM00363"/>
    </source>
</evidence>
<evidence type="ECO:0000256" key="4">
    <source>
        <dbReference type="PROSITE-ProRule" id="PRU00182"/>
    </source>
</evidence>
<keyword evidence="8" id="KW-1185">Reference proteome</keyword>
<organism evidence="7 8">
    <name type="scientific">Eubacterium cellulosolvens (strain ATCC 43171 / JCM 9499 / 6)</name>
    <name type="common">Cillobacterium cellulosolvens</name>
    <dbReference type="NCBI Taxonomy" id="633697"/>
    <lineage>
        <taxon>Bacteria</taxon>
        <taxon>Bacillati</taxon>
        <taxon>Bacillota</taxon>
        <taxon>Clostridia</taxon>
        <taxon>Eubacteriales</taxon>
        <taxon>Eubacteriaceae</taxon>
        <taxon>Eubacterium</taxon>
    </lineage>
</organism>
<comment type="similarity">
    <text evidence="1 5">Belongs to the pseudouridine synthase RsuA family.</text>
</comment>
<dbReference type="PROSITE" id="PS50889">
    <property type="entry name" value="S4"/>
    <property type="match status" value="1"/>
</dbReference>
<reference evidence="7 8" key="2">
    <citation type="submission" date="2012-02" db="EMBL/GenBank/DDBJ databases">
        <title>Improved High-Quality Draft sequence of Eubacterium cellulosolvens 6.</title>
        <authorList>
            <consortium name="US DOE Joint Genome Institute"/>
            <person name="Lucas S."/>
            <person name="Han J."/>
            <person name="Lapidus A."/>
            <person name="Cheng J.-F."/>
            <person name="Goodwin L."/>
            <person name="Pitluck S."/>
            <person name="Peters L."/>
            <person name="Mikhailova N."/>
            <person name="Gu W."/>
            <person name="Detter J.C."/>
            <person name="Han C."/>
            <person name="Tapia R."/>
            <person name="Land M."/>
            <person name="Hauser L."/>
            <person name="Kyrpides N."/>
            <person name="Ivanova N."/>
            <person name="Pagani I."/>
            <person name="Johnson E."/>
            <person name="Mukhopadhyay B."/>
            <person name="Anderson I."/>
            <person name="Woyke T."/>
        </authorList>
    </citation>
    <scope>NUCLEOTIDE SEQUENCE [LARGE SCALE GENOMIC DNA]</scope>
    <source>
        <strain evidence="7 8">6</strain>
    </source>
</reference>
<dbReference type="InterPro" id="IPR018496">
    <property type="entry name" value="PsdUridine_synth_RsuA/RluB_CS"/>
</dbReference>
<proteinExistence type="inferred from homology"/>
<dbReference type="Gene3D" id="3.30.70.1560">
    <property type="entry name" value="Alpha-L RNA-binding motif"/>
    <property type="match status" value="1"/>
</dbReference>
<dbReference type="InterPro" id="IPR036986">
    <property type="entry name" value="S4_RNA-bd_sf"/>
</dbReference>
<dbReference type="SMART" id="SM00363">
    <property type="entry name" value="S4"/>
    <property type="match status" value="1"/>
</dbReference>
<dbReference type="PANTHER" id="PTHR47683">
    <property type="entry name" value="PSEUDOURIDINE SYNTHASE FAMILY PROTEIN-RELATED"/>
    <property type="match status" value="1"/>
</dbReference>
<accession>I5ARQ0</accession>
<dbReference type="eggNOG" id="COG1187">
    <property type="taxonomic scope" value="Bacteria"/>
</dbReference>
<dbReference type="SUPFAM" id="SSF55120">
    <property type="entry name" value="Pseudouridine synthase"/>
    <property type="match status" value="1"/>
</dbReference>
<evidence type="ECO:0000256" key="5">
    <source>
        <dbReference type="RuleBase" id="RU003887"/>
    </source>
</evidence>
<dbReference type="InterPro" id="IPR000748">
    <property type="entry name" value="PsdUridine_synth_RsuA/RluB/E/F"/>
</dbReference>
<keyword evidence="2 4" id="KW-0694">RNA-binding</keyword>
<dbReference type="NCBIfam" id="TIGR00093">
    <property type="entry name" value="pseudouridine synthase"/>
    <property type="match status" value="1"/>
</dbReference>
<gene>
    <name evidence="7" type="ORF">EubceDRAFT1_0634</name>
</gene>
<evidence type="ECO:0000256" key="2">
    <source>
        <dbReference type="ARBA" id="ARBA00022884"/>
    </source>
</evidence>
<dbReference type="GO" id="GO:0003723">
    <property type="term" value="F:RNA binding"/>
    <property type="evidence" value="ECO:0007669"/>
    <property type="project" value="UniProtKB-KW"/>
</dbReference>
<evidence type="ECO:0000313" key="7">
    <source>
        <dbReference type="EMBL" id="EIM56473.1"/>
    </source>
</evidence>
<dbReference type="Proteomes" id="UP000005753">
    <property type="component" value="Chromosome"/>
</dbReference>
<dbReference type="CDD" id="cd02553">
    <property type="entry name" value="PseudoU_synth_RsuA"/>
    <property type="match status" value="1"/>
</dbReference>
<dbReference type="AlphaFoldDB" id="I5ARQ0"/>